<dbReference type="EMBL" id="FOYZ01000011">
    <property type="protein sequence ID" value="SFR96211.1"/>
    <property type="molecule type" value="Genomic_DNA"/>
</dbReference>
<keyword evidence="4" id="KW-1185">Reference proteome</keyword>
<feature type="domain" description="DUF3048" evidence="1">
    <location>
        <begin position="74"/>
        <end position="216"/>
    </location>
</feature>
<dbReference type="PROSITE" id="PS51257">
    <property type="entry name" value="PROKAR_LIPOPROTEIN"/>
    <property type="match status" value="1"/>
</dbReference>
<name>A0A1I6KYD6_9FIRM</name>
<feature type="domain" description="DUF3048" evidence="2">
    <location>
        <begin position="245"/>
        <end position="356"/>
    </location>
</feature>
<dbReference type="OrthoDB" id="9779102at2"/>
<dbReference type="InterPro" id="IPR023158">
    <property type="entry name" value="YerB-like_sf"/>
</dbReference>
<dbReference type="InterPro" id="IPR021416">
    <property type="entry name" value="DUF3048_N"/>
</dbReference>
<dbReference type="SUPFAM" id="SSF159774">
    <property type="entry name" value="YerB-like"/>
    <property type="match status" value="1"/>
</dbReference>
<sequence>MKSKRVLITVGICFLFLLMGCGKKNDIQKNAIIPLETAASATIQTPVPTVEPEQPDIEQPVLDPDMEGKAQSTLTGLWVDKELVAKRPYAIMINNIKAANPQSGISQASILYEAVVEGGITRLMGIFEDFDSKRIGSVRSARHYFCSFADEYDAIFVHYGQTKYAISKMEELGTDNLSGLEGVGTTVFYRDNSIQAPHNAFASYEGILKGTKEKKYRTERSENTNPFTFNESDIQIDGKDAKKVSLGYSNYTTPYFTYDEQEKVYKRFQFGGPHIDKSTGEQLTFKNIIIQLVKEWDIDKNGYQTMDIEQASGSGYYLTNGKVTEITWTKNEDKKERVYYDKDGNELKLNVGKTFISVFPRDRSNKISFSQ</sequence>
<evidence type="ECO:0000259" key="2">
    <source>
        <dbReference type="Pfam" id="PF17479"/>
    </source>
</evidence>
<evidence type="ECO:0008006" key="5">
    <source>
        <dbReference type="Google" id="ProtNLM"/>
    </source>
</evidence>
<evidence type="ECO:0000313" key="3">
    <source>
        <dbReference type="EMBL" id="SFR96211.1"/>
    </source>
</evidence>
<evidence type="ECO:0000313" key="4">
    <source>
        <dbReference type="Proteomes" id="UP000199659"/>
    </source>
</evidence>
<accession>A0A1I6KYD6</accession>
<evidence type="ECO:0000259" key="1">
    <source>
        <dbReference type="Pfam" id="PF11258"/>
    </source>
</evidence>
<dbReference type="RefSeq" id="WP_092562115.1">
    <property type="nucleotide sequence ID" value="NZ_FOYZ01000011.1"/>
</dbReference>
<dbReference type="InterPro" id="IPR035328">
    <property type="entry name" value="DUF3048_C"/>
</dbReference>
<organism evidence="3 4">
    <name type="scientific">Anaeromicropila populeti</name>
    <dbReference type="NCBI Taxonomy" id="37658"/>
    <lineage>
        <taxon>Bacteria</taxon>
        <taxon>Bacillati</taxon>
        <taxon>Bacillota</taxon>
        <taxon>Clostridia</taxon>
        <taxon>Lachnospirales</taxon>
        <taxon>Lachnospiraceae</taxon>
        <taxon>Anaeromicropila</taxon>
    </lineage>
</organism>
<dbReference type="AlphaFoldDB" id="A0A1I6KYD6"/>
<protein>
    <recommendedName>
        <fullName evidence="5">DUF3048 domain-containing protein</fullName>
    </recommendedName>
</protein>
<proteinExistence type="predicted"/>
<reference evidence="3 4" key="1">
    <citation type="submission" date="2016-10" db="EMBL/GenBank/DDBJ databases">
        <authorList>
            <person name="de Groot N.N."/>
        </authorList>
    </citation>
    <scope>NUCLEOTIDE SEQUENCE [LARGE SCALE GENOMIC DNA]</scope>
    <source>
        <strain evidence="3 4">743A</strain>
    </source>
</reference>
<gene>
    <name evidence="3" type="ORF">SAMN05661086_02895</name>
</gene>
<dbReference type="STRING" id="37658.SAMN05661086_02895"/>
<dbReference type="Proteomes" id="UP000199659">
    <property type="component" value="Unassembled WGS sequence"/>
</dbReference>
<dbReference type="Pfam" id="PF17479">
    <property type="entry name" value="DUF3048_C"/>
    <property type="match status" value="1"/>
</dbReference>
<dbReference type="Gene3D" id="3.50.90.10">
    <property type="entry name" value="YerB-like"/>
    <property type="match status" value="1"/>
</dbReference>
<dbReference type="Pfam" id="PF11258">
    <property type="entry name" value="DUF3048"/>
    <property type="match status" value="1"/>
</dbReference>